<sequence>MAKSPTKGTQRLSAQVGIIQNNVMPTLRANKLHPYKLQMLQHLAESDPDRSVEFCEWTLNVRQDVSGQNCLVIGRLSLSVDKERDMRNISCNGSVL</sequence>
<proteinExistence type="predicted"/>
<protein>
    <submittedName>
        <fullName evidence="1">Uncharacterized protein</fullName>
    </submittedName>
</protein>
<evidence type="ECO:0000313" key="1">
    <source>
        <dbReference type="EMBL" id="GBL95896.1"/>
    </source>
</evidence>
<evidence type="ECO:0000313" key="2">
    <source>
        <dbReference type="Proteomes" id="UP000499080"/>
    </source>
</evidence>
<dbReference type="PANTHER" id="PTHR47326">
    <property type="entry name" value="TRANSPOSABLE ELEMENT TC3 TRANSPOSASE-LIKE PROTEIN"/>
    <property type="match status" value="1"/>
</dbReference>
<comment type="caution">
    <text evidence="1">The sequence shown here is derived from an EMBL/GenBank/DDBJ whole genome shotgun (WGS) entry which is preliminary data.</text>
</comment>
<reference evidence="1 2" key="1">
    <citation type="journal article" date="2019" name="Sci. Rep.">
        <title>Orb-weaving spider Araneus ventricosus genome elucidates the spidroin gene catalogue.</title>
        <authorList>
            <person name="Kono N."/>
            <person name="Nakamura H."/>
            <person name="Ohtoshi R."/>
            <person name="Moran D.A.P."/>
            <person name="Shinohara A."/>
            <person name="Yoshida Y."/>
            <person name="Fujiwara M."/>
            <person name="Mori M."/>
            <person name="Tomita M."/>
            <person name="Arakawa K."/>
        </authorList>
    </citation>
    <scope>NUCLEOTIDE SEQUENCE [LARGE SCALE GENOMIC DNA]</scope>
</reference>
<name>A0A4Y2BX62_ARAVE</name>
<dbReference type="AlphaFoldDB" id="A0A4Y2BX62"/>
<gene>
    <name evidence="1" type="ORF">AVEN_227134_1</name>
</gene>
<dbReference type="PANTHER" id="PTHR47326:SF1">
    <property type="entry name" value="HTH PSQ-TYPE DOMAIN-CONTAINING PROTEIN"/>
    <property type="match status" value="1"/>
</dbReference>
<dbReference type="EMBL" id="BGPR01000115">
    <property type="protein sequence ID" value="GBL95896.1"/>
    <property type="molecule type" value="Genomic_DNA"/>
</dbReference>
<organism evidence="1 2">
    <name type="scientific">Araneus ventricosus</name>
    <name type="common">Orbweaver spider</name>
    <name type="synonym">Epeira ventricosa</name>
    <dbReference type="NCBI Taxonomy" id="182803"/>
    <lineage>
        <taxon>Eukaryota</taxon>
        <taxon>Metazoa</taxon>
        <taxon>Ecdysozoa</taxon>
        <taxon>Arthropoda</taxon>
        <taxon>Chelicerata</taxon>
        <taxon>Arachnida</taxon>
        <taxon>Araneae</taxon>
        <taxon>Araneomorphae</taxon>
        <taxon>Entelegynae</taxon>
        <taxon>Araneoidea</taxon>
        <taxon>Araneidae</taxon>
        <taxon>Araneus</taxon>
    </lineage>
</organism>
<keyword evidence="2" id="KW-1185">Reference proteome</keyword>
<accession>A0A4Y2BX62</accession>
<dbReference type="Proteomes" id="UP000499080">
    <property type="component" value="Unassembled WGS sequence"/>
</dbReference>
<dbReference type="OrthoDB" id="10066061at2759"/>